<dbReference type="AlphaFoldDB" id="A0A1W1BE05"/>
<gene>
    <name evidence="2" type="ORF">MNB_SV-9-1417</name>
</gene>
<dbReference type="EMBL" id="FPHG01000011">
    <property type="protein sequence ID" value="SFV51742.1"/>
    <property type="molecule type" value="Genomic_DNA"/>
</dbReference>
<name>A0A1W1BE05_9ZZZZ</name>
<keyword evidence="1" id="KW-0812">Transmembrane</keyword>
<organism evidence="2">
    <name type="scientific">hydrothermal vent metagenome</name>
    <dbReference type="NCBI Taxonomy" id="652676"/>
    <lineage>
        <taxon>unclassified sequences</taxon>
        <taxon>metagenomes</taxon>
        <taxon>ecological metagenomes</taxon>
    </lineage>
</organism>
<feature type="transmembrane region" description="Helical" evidence="1">
    <location>
        <begin position="20"/>
        <end position="38"/>
    </location>
</feature>
<reference evidence="2" key="1">
    <citation type="submission" date="2016-10" db="EMBL/GenBank/DDBJ databases">
        <authorList>
            <person name="de Groot N.N."/>
        </authorList>
    </citation>
    <scope>NUCLEOTIDE SEQUENCE</scope>
</reference>
<proteinExistence type="predicted"/>
<accession>A0A1W1BE05</accession>
<keyword evidence="1" id="KW-0472">Membrane</keyword>
<evidence type="ECO:0000313" key="2">
    <source>
        <dbReference type="EMBL" id="SFV51742.1"/>
    </source>
</evidence>
<keyword evidence="1" id="KW-1133">Transmembrane helix</keyword>
<sequence>MRNKSNSFIYLLSSFFVLHFSYGVGSLIGIFSVIIKYIKGDK</sequence>
<protein>
    <submittedName>
        <fullName evidence="2">Uncharacterized protein</fullName>
    </submittedName>
</protein>
<evidence type="ECO:0000256" key="1">
    <source>
        <dbReference type="SAM" id="Phobius"/>
    </source>
</evidence>